<dbReference type="PANTHER" id="PTHR43682">
    <property type="entry name" value="LACTATE UTILIZATION PROTEIN C"/>
    <property type="match status" value="1"/>
</dbReference>
<name>A0A8J6Q8T7_9FLAO</name>
<dbReference type="AlphaFoldDB" id="A0A8J6Q8T7"/>
<dbReference type="InterPro" id="IPR003741">
    <property type="entry name" value="LUD_dom"/>
</dbReference>
<dbReference type="Gene3D" id="3.40.50.10420">
    <property type="entry name" value="NagB/RpiA/CoA transferase-like"/>
    <property type="match status" value="1"/>
</dbReference>
<dbReference type="SUPFAM" id="SSF100950">
    <property type="entry name" value="NagB/RpiA/CoA transferase-like"/>
    <property type="match status" value="1"/>
</dbReference>
<organism evidence="2 3">
    <name type="scientific">Aestuariibaculum sediminum</name>
    <dbReference type="NCBI Taxonomy" id="2770637"/>
    <lineage>
        <taxon>Bacteria</taxon>
        <taxon>Pseudomonadati</taxon>
        <taxon>Bacteroidota</taxon>
        <taxon>Flavobacteriia</taxon>
        <taxon>Flavobacteriales</taxon>
        <taxon>Flavobacteriaceae</taxon>
    </lineage>
</organism>
<gene>
    <name evidence="2" type="ORF">ICJ83_06960</name>
</gene>
<keyword evidence="3" id="KW-1185">Reference proteome</keyword>
<evidence type="ECO:0000313" key="3">
    <source>
        <dbReference type="Proteomes" id="UP000600588"/>
    </source>
</evidence>
<sequence length="193" mass="21220">MSRESILKAVKANKPDALALPNIDLSVFDEDINLVDRFKENIEFVGGRLLELNGLDHLDTEIKRLYPEAQKIVSCTKQSGLGTVSVSKETDPHTLEDIDLAIIKGSIAVAENGAVWVSDEDMFVRALPFITNDLILVVPKNAVYLHMHEVFEVISKREKTFGTFISGPSKTADIEQCLVVGAHGAISLTVVLY</sequence>
<evidence type="ECO:0000313" key="2">
    <source>
        <dbReference type="EMBL" id="MBD0831867.1"/>
    </source>
</evidence>
<proteinExistence type="predicted"/>
<dbReference type="InterPro" id="IPR037171">
    <property type="entry name" value="NagB/RpiA_transferase-like"/>
</dbReference>
<dbReference type="Pfam" id="PF02589">
    <property type="entry name" value="LUD_dom"/>
    <property type="match status" value="1"/>
</dbReference>
<dbReference type="PANTHER" id="PTHR43682:SF1">
    <property type="entry name" value="LACTATE UTILIZATION PROTEIN C"/>
    <property type="match status" value="1"/>
</dbReference>
<dbReference type="RefSeq" id="WP_188229654.1">
    <property type="nucleotide sequence ID" value="NZ_JACVXB010000002.1"/>
</dbReference>
<dbReference type="InterPro" id="IPR024185">
    <property type="entry name" value="FTHF_cligase-like_sf"/>
</dbReference>
<reference evidence="2 3" key="1">
    <citation type="submission" date="2020-09" db="EMBL/GenBank/DDBJ databases">
        <title>TT11 complete genome.</title>
        <authorList>
            <person name="Wu Z."/>
        </authorList>
    </citation>
    <scope>NUCLEOTIDE SEQUENCE [LARGE SCALE GENOMIC DNA]</scope>
    <source>
        <strain evidence="2 3">TT11</strain>
    </source>
</reference>
<dbReference type="EMBL" id="JACVXB010000002">
    <property type="protein sequence ID" value="MBD0831867.1"/>
    <property type="molecule type" value="Genomic_DNA"/>
</dbReference>
<dbReference type="Proteomes" id="UP000600588">
    <property type="component" value="Unassembled WGS sequence"/>
</dbReference>
<feature type="domain" description="LUD" evidence="1">
    <location>
        <begin position="93"/>
        <end position="192"/>
    </location>
</feature>
<protein>
    <submittedName>
        <fullName evidence="2">LUD domain-containing protein</fullName>
    </submittedName>
</protein>
<evidence type="ECO:0000259" key="1">
    <source>
        <dbReference type="Pfam" id="PF02589"/>
    </source>
</evidence>
<accession>A0A8J6Q8T7</accession>
<comment type="caution">
    <text evidence="2">The sequence shown here is derived from an EMBL/GenBank/DDBJ whole genome shotgun (WGS) entry which is preliminary data.</text>
</comment>